<dbReference type="PANTHER" id="PTHR45436">
    <property type="entry name" value="SENSOR HISTIDINE KINASE YKOH"/>
    <property type="match status" value="1"/>
</dbReference>
<feature type="domain" description="HAMP" evidence="14">
    <location>
        <begin position="231"/>
        <end position="283"/>
    </location>
</feature>
<feature type="region of interest" description="Disordered" evidence="11">
    <location>
        <begin position="85"/>
        <end position="145"/>
    </location>
</feature>
<dbReference type="EC" id="2.7.13.3" evidence="3"/>
<feature type="transmembrane region" description="Helical" evidence="12">
    <location>
        <begin position="209"/>
        <end position="230"/>
    </location>
</feature>
<proteinExistence type="predicted"/>
<evidence type="ECO:0000256" key="2">
    <source>
        <dbReference type="ARBA" id="ARBA00004370"/>
    </source>
</evidence>
<keyword evidence="6 12" id="KW-0812">Transmembrane</keyword>
<comment type="subcellular location">
    <subcellularLocation>
        <location evidence="2">Membrane</location>
    </subcellularLocation>
</comment>
<dbReference type="PANTHER" id="PTHR45436:SF5">
    <property type="entry name" value="SENSOR HISTIDINE KINASE TRCS"/>
    <property type="match status" value="1"/>
</dbReference>
<reference evidence="15 16" key="1">
    <citation type="submission" date="2023-06" db="EMBL/GenBank/DDBJ databases">
        <title>Pelomonas sp. APW6 16S ribosomal RNA gene genome sequencing and assembly.</title>
        <authorList>
            <person name="Woo H."/>
        </authorList>
    </citation>
    <scope>NUCLEOTIDE SEQUENCE [LARGE SCALE GENOMIC DNA]</scope>
    <source>
        <strain evidence="15 16">APW6</strain>
    </source>
</reference>
<evidence type="ECO:0000256" key="11">
    <source>
        <dbReference type="SAM" id="MobiDB-lite"/>
    </source>
</evidence>
<keyword evidence="10 12" id="KW-0472">Membrane</keyword>
<dbReference type="InterPro" id="IPR003594">
    <property type="entry name" value="HATPase_dom"/>
</dbReference>
<keyword evidence="8 12" id="KW-1133">Transmembrane helix</keyword>
<comment type="catalytic activity">
    <reaction evidence="1">
        <text>ATP + protein L-histidine = ADP + protein N-phospho-L-histidine.</text>
        <dbReference type="EC" id="2.7.13.3"/>
    </reaction>
</comment>
<keyword evidence="16" id="KW-1185">Reference proteome</keyword>
<dbReference type="CDD" id="cd06225">
    <property type="entry name" value="HAMP"/>
    <property type="match status" value="1"/>
</dbReference>
<dbReference type="Proteomes" id="UP001238603">
    <property type="component" value="Unassembled WGS sequence"/>
</dbReference>
<feature type="domain" description="Histidine kinase" evidence="13">
    <location>
        <begin position="291"/>
        <end position="506"/>
    </location>
</feature>
<evidence type="ECO:0000256" key="3">
    <source>
        <dbReference type="ARBA" id="ARBA00012438"/>
    </source>
</evidence>
<dbReference type="SMART" id="SM00388">
    <property type="entry name" value="HisKA"/>
    <property type="match status" value="1"/>
</dbReference>
<feature type="compositionally biased region" description="Pro residues" evidence="11">
    <location>
        <begin position="125"/>
        <end position="138"/>
    </location>
</feature>
<evidence type="ECO:0000256" key="8">
    <source>
        <dbReference type="ARBA" id="ARBA00022989"/>
    </source>
</evidence>
<evidence type="ECO:0000259" key="14">
    <source>
        <dbReference type="PROSITE" id="PS50885"/>
    </source>
</evidence>
<dbReference type="PROSITE" id="PS50109">
    <property type="entry name" value="HIS_KIN"/>
    <property type="match status" value="1"/>
</dbReference>
<dbReference type="Pfam" id="PF00512">
    <property type="entry name" value="HisKA"/>
    <property type="match status" value="1"/>
</dbReference>
<protein>
    <recommendedName>
        <fullName evidence="3">histidine kinase</fullName>
        <ecNumber evidence="3">2.7.13.3</ecNumber>
    </recommendedName>
</protein>
<dbReference type="InterPro" id="IPR036890">
    <property type="entry name" value="HATPase_C_sf"/>
</dbReference>
<accession>A0ABT7LF95</accession>
<dbReference type="SUPFAM" id="SSF158472">
    <property type="entry name" value="HAMP domain-like"/>
    <property type="match status" value="1"/>
</dbReference>
<evidence type="ECO:0000256" key="5">
    <source>
        <dbReference type="ARBA" id="ARBA00022679"/>
    </source>
</evidence>
<dbReference type="Pfam" id="PF02518">
    <property type="entry name" value="HATPase_c"/>
    <property type="match status" value="1"/>
</dbReference>
<dbReference type="RefSeq" id="WP_285981652.1">
    <property type="nucleotide sequence ID" value="NZ_JASVDS010000002.1"/>
</dbReference>
<evidence type="ECO:0000256" key="4">
    <source>
        <dbReference type="ARBA" id="ARBA00022553"/>
    </source>
</evidence>
<dbReference type="InterPro" id="IPR005467">
    <property type="entry name" value="His_kinase_dom"/>
</dbReference>
<evidence type="ECO:0000256" key="10">
    <source>
        <dbReference type="ARBA" id="ARBA00023136"/>
    </source>
</evidence>
<dbReference type="InterPro" id="IPR036097">
    <property type="entry name" value="HisK_dim/P_sf"/>
</dbReference>
<dbReference type="GO" id="GO:0005524">
    <property type="term" value="F:ATP binding"/>
    <property type="evidence" value="ECO:0007669"/>
    <property type="project" value="UniProtKB-KW"/>
</dbReference>
<dbReference type="Pfam" id="PF00672">
    <property type="entry name" value="HAMP"/>
    <property type="match status" value="1"/>
</dbReference>
<keyword evidence="9" id="KW-0902">Two-component regulatory system</keyword>
<dbReference type="EMBL" id="JASVDS010000002">
    <property type="protein sequence ID" value="MDL5031523.1"/>
    <property type="molecule type" value="Genomic_DNA"/>
</dbReference>
<evidence type="ECO:0000256" key="9">
    <source>
        <dbReference type="ARBA" id="ARBA00023012"/>
    </source>
</evidence>
<evidence type="ECO:0000256" key="7">
    <source>
        <dbReference type="ARBA" id="ARBA00022777"/>
    </source>
</evidence>
<evidence type="ECO:0000313" key="15">
    <source>
        <dbReference type="EMBL" id="MDL5031523.1"/>
    </source>
</evidence>
<comment type="caution">
    <text evidence="15">The sequence shown here is derived from an EMBL/GenBank/DDBJ whole genome shotgun (WGS) entry which is preliminary data.</text>
</comment>
<dbReference type="Gene3D" id="1.10.8.500">
    <property type="entry name" value="HAMP domain in histidine kinase"/>
    <property type="match status" value="1"/>
</dbReference>
<keyword evidence="15" id="KW-0547">Nucleotide-binding</keyword>
<dbReference type="InterPro" id="IPR003661">
    <property type="entry name" value="HisK_dim/P_dom"/>
</dbReference>
<dbReference type="SUPFAM" id="SSF47384">
    <property type="entry name" value="Homodimeric domain of signal transducing histidine kinase"/>
    <property type="match status" value="1"/>
</dbReference>
<dbReference type="Gene3D" id="1.10.287.130">
    <property type="match status" value="1"/>
</dbReference>
<name>A0ABT7LF95_9BURK</name>
<evidence type="ECO:0000259" key="13">
    <source>
        <dbReference type="PROSITE" id="PS50109"/>
    </source>
</evidence>
<dbReference type="Gene3D" id="3.30.565.10">
    <property type="entry name" value="Histidine kinase-like ATPase, C-terminal domain"/>
    <property type="match status" value="1"/>
</dbReference>
<keyword evidence="4" id="KW-0597">Phosphoprotein</keyword>
<dbReference type="PRINTS" id="PR00344">
    <property type="entry name" value="BCTRLSENSOR"/>
</dbReference>
<dbReference type="SMART" id="SM00304">
    <property type="entry name" value="HAMP"/>
    <property type="match status" value="1"/>
</dbReference>
<dbReference type="CDD" id="cd00082">
    <property type="entry name" value="HisKA"/>
    <property type="match status" value="1"/>
</dbReference>
<evidence type="ECO:0000256" key="1">
    <source>
        <dbReference type="ARBA" id="ARBA00000085"/>
    </source>
</evidence>
<organism evidence="15 16">
    <name type="scientific">Roseateles subflavus</name>
    <dbReference type="NCBI Taxonomy" id="3053353"/>
    <lineage>
        <taxon>Bacteria</taxon>
        <taxon>Pseudomonadati</taxon>
        <taxon>Pseudomonadota</taxon>
        <taxon>Betaproteobacteria</taxon>
        <taxon>Burkholderiales</taxon>
        <taxon>Sphaerotilaceae</taxon>
        <taxon>Roseateles</taxon>
    </lineage>
</organism>
<evidence type="ECO:0000256" key="6">
    <source>
        <dbReference type="ARBA" id="ARBA00022692"/>
    </source>
</evidence>
<keyword evidence="7" id="KW-0418">Kinase</keyword>
<evidence type="ECO:0000256" key="12">
    <source>
        <dbReference type="SAM" id="Phobius"/>
    </source>
</evidence>
<dbReference type="PROSITE" id="PS50885">
    <property type="entry name" value="HAMP"/>
    <property type="match status" value="1"/>
</dbReference>
<dbReference type="InterPro" id="IPR050428">
    <property type="entry name" value="TCS_sensor_his_kinase"/>
</dbReference>
<dbReference type="InterPro" id="IPR004358">
    <property type="entry name" value="Sig_transdc_His_kin-like_C"/>
</dbReference>
<dbReference type="SUPFAM" id="SSF55874">
    <property type="entry name" value="ATPase domain of HSP90 chaperone/DNA topoisomerase II/histidine kinase"/>
    <property type="match status" value="1"/>
</dbReference>
<dbReference type="InterPro" id="IPR003660">
    <property type="entry name" value="HAMP_dom"/>
</dbReference>
<sequence>MLAPLRLRLRLVHQLALLMALTVLLAVGAMASLQVWNLRRGFSDYLRVQDGLVLDRLMRVAEADLHRLPGRSHRELRQTLHQWLESTNPQFDVEPPVDEPPRRDPETPGPPPAEPPGADRQLLRPRPPQGLPAPPRPPRPPRDPARLGQRLVLLDAQGAWLAGRPEALQQPGQRRALKRDGETQAYLFLADRSEVNDALDVQFLRRQTLGIAAVAGLSLLVALALAYGVAQRWLRPLQQAQRAARRMAQGELAVRVPQDREDEIGALMRDLNVMAASLQQTDTERRRWIAQLSHELRTPLAILRGELEALADGVRPWSASALASLQDEVQRLHRLIEDFHLLAVSDMRRLPCQFQPVDVTALLRQAAQRVDERLRAKGLQLLLDLDDALGTAHWDGDRIAQLLGNLLENSLRYTDAPGRVLLRARRRGDAVQIVVEDSAPGLPPEQRRQLFDPLFRAEASRNRASGGSGLGLSIARALAQSHGGSLRAEASPLGGLAQCLSLPATPQLKDPA</sequence>
<keyword evidence="15" id="KW-0067">ATP-binding</keyword>
<keyword evidence="5" id="KW-0808">Transferase</keyword>
<evidence type="ECO:0000313" key="16">
    <source>
        <dbReference type="Proteomes" id="UP001238603"/>
    </source>
</evidence>
<dbReference type="SMART" id="SM00387">
    <property type="entry name" value="HATPase_c"/>
    <property type="match status" value="1"/>
</dbReference>
<gene>
    <name evidence="15" type="ORF">QRD43_06340</name>
</gene>